<evidence type="ECO:0000256" key="6">
    <source>
        <dbReference type="ARBA" id="ARBA00022792"/>
    </source>
</evidence>
<evidence type="ECO:0000256" key="8">
    <source>
        <dbReference type="ARBA" id="ARBA00023128"/>
    </source>
</evidence>
<feature type="compositionally biased region" description="Basic and acidic residues" evidence="12">
    <location>
        <begin position="165"/>
        <end position="174"/>
    </location>
</feature>
<evidence type="ECO:0000256" key="3">
    <source>
        <dbReference type="ARBA" id="ARBA00022448"/>
    </source>
</evidence>
<evidence type="ECO:0000313" key="13">
    <source>
        <dbReference type="EMBL" id="NOV45785.1"/>
    </source>
</evidence>
<dbReference type="SUPFAM" id="SSF161065">
    <property type="entry name" value="ATP synthase D chain-like"/>
    <property type="match status" value="1"/>
</dbReference>
<dbReference type="InterPro" id="IPR008689">
    <property type="entry name" value="ATP_synth_F0_dsu_mt"/>
</dbReference>
<name>A0A6M2DHI3_XENCH</name>
<dbReference type="InterPro" id="IPR036228">
    <property type="entry name" value="ATP_synth_F0_dsu_sf_mt"/>
</dbReference>
<feature type="coiled-coil region" evidence="11">
    <location>
        <begin position="83"/>
        <end position="125"/>
    </location>
</feature>
<comment type="function">
    <text evidence="10">Mitochondrial membrane ATP synthase (F(1)F(0) ATP synthase or Complex V) produces ATP from ADP in the presence of a proton gradient across the membrane which is generated by electron transport complexes of the respiratory chain. F-type ATPases consist of two structural domains, F(1) - containing the extramembraneous catalytic core, and F(0) - containing the membrane proton channel, linked together by a central stalk and a peripheral stalk. During catalysis, ATP synthesis in the catalytic domain of F(1) is coupled via a rotary mechanism of the central stalk subunits to proton translocation.</text>
</comment>
<feature type="region of interest" description="Disordered" evidence="12">
    <location>
        <begin position="144"/>
        <end position="174"/>
    </location>
</feature>
<dbReference type="PANTHER" id="PTHR12700">
    <property type="entry name" value="ATP SYNTHASE SUBUNIT D, MITOCHONDRIAL"/>
    <property type="match status" value="1"/>
</dbReference>
<organism evidence="13">
    <name type="scientific">Xenopsylla cheopis</name>
    <name type="common">Oriental rat flea</name>
    <name type="synonym">Pulex cheopis</name>
    <dbReference type="NCBI Taxonomy" id="163159"/>
    <lineage>
        <taxon>Eukaryota</taxon>
        <taxon>Metazoa</taxon>
        <taxon>Ecdysozoa</taxon>
        <taxon>Arthropoda</taxon>
        <taxon>Hexapoda</taxon>
        <taxon>Insecta</taxon>
        <taxon>Pterygota</taxon>
        <taxon>Neoptera</taxon>
        <taxon>Endopterygota</taxon>
        <taxon>Siphonaptera</taxon>
        <taxon>Pulicidae</taxon>
        <taxon>Xenopsyllinae</taxon>
        <taxon>Xenopsylla</taxon>
    </lineage>
</organism>
<evidence type="ECO:0000256" key="9">
    <source>
        <dbReference type="ARBA" id="ARBA00023136"/>
    </source>
</evidence>
<accession>A0A6M2DHI3</accession>
<evidence type="ECO:0000256" key="11">
    <source>
        <dbReference type="SAM" id="Coils"/>
    </source>
</evidence>
<comment type="similarity">
    <text evidence="2 10">Belongs to the ATPase d subunit family.</text>
</comment>
<keyword evidence="4" id="KW-0138">CF(0)</keyword>
<dbReference type="EMBL" id="GIIL01002059">
    <property type="protein sequence ID" value="NOV45785.1"/>
    <property type="molecule type" value="Transcribed_RNA"/>
</dbReference>
<dbReference type="GO" id="GO:0015078">
    <property type="term" value="F:proton transmembrane transporter activity"/>
    <property type="evidence" value="ECO:0007669"/>
    <property type="project" value="InterPro"/>
</dbReference>
<reference evidence="13" key="1">
    <citation type="submission" date="2020-03" db="EMBL/GenBank/DDBJ databases">
        <title>Transcriptomic Profiling of the Digestive Tract of the Rat Flea, Xenopsylla cheopis, Following Blood Feeding and Infection with Yersinia pestis.</title>
        <authorList>
            <person name="Bland D.M."/>
            <person name="Martens C.A."/>
            <person name="Virtaneva K."/>
            <person name="Kanakabandi K."/>
            <person name="Long D."/>
            <person name="Rosenke R."/>
            <person name="Saturday G.A."/>
            <person name="Hoyt F.H."/>
            <person name="Bruno D.P."/>
            <person name="Ribeiro J.M.C."/>
            <person name="Hinnebusch J."/>
        </authorList>
    </citation>
    <scope>NUCLEOTIDE SEQUENCE</scope>
</reference>
<dbReference type="Gene3D" id="6.10.280.70">
    <property type="match status" value="1"/>
</dbReference>
<dbReference type="GO" id="GO:0015986">
    <property type="term" value="P:proton motive force-driven ATP synthesis"/>
    <property type="evidence" value="ECO:0007669"/>
    <property type="project" value="UniProtKB-UniRule"/>
</dbReference>
<dbReference type="GO" id="GO:0045259">
    <property type="term" value="C:proton-transporting ATP synthase complex"/>
    <property type="evidence" value="ECO:0007669"/>
    <property type="project" value="UniProtKB-KW"/>
</dbReference>
<dbReference type="PIRSF" id="PIRSF005514">
    <property type="entry name" value="ATPase_F0_D_mt"/>
    <property type="match status" value="1"/>
</dbReference>
<evidence type="ECO:0000256" key="2">
    <source>
        <dbReference type="ARBA" id="ARBA00006842"/>
    </source>
</evidence>
<protein>
    <recommendedName>
        <fullName evidence="10">ATP synthase subunit d, mitochondrial</fullName>
    </recommendedName>
</protein>
<sequence length="174" mass="20067">MAAKRIVSSSVNWAALAERVPPAQKPNLLAFKVKSDGYMRRVAANPENPPALDWNFYKKYVSVPGMVAEFQKQYEALKVPYPVDNYSSKVDEQERQVKAEVEKFKKESEQRIISHEKELERINAMLPFENMTMEDFKDAMPEQALDPINNPTFWPHTPEEALGYKPKDHVESSH</sequence>
<dbReference type="GO" id="GO:0005743">
    <property type="term" value="C:mitochondrial inner membrane"/>
    <property type="evidence" value="ECO:0007669"/>
    <property type="project" value="UniProtKB-SubCell"/>
</dbReference>
<dbReference type="AlphaFoldDB" id="A0A6M2DHI3"/>
<evidence type="ECO:0000256" key="10">
    <source>
        <dbReference type="PIRNR" id="PIRNR005514"/>
    </source>
</evidence>
<proteinExistence type="inferred from homology"/>
<evidence type="ECO:0000256" key="5">
    <source>
        <dbReference type="ARBA" id="ARBA00022781"/>
    </source>
</evidence>
<dbReference type="Pfam" id="PF05873">
    <property type="entry name" value="Mt_ATP-synt_D"/>
    <property type="match status" value="1"/>
</dbReference>
<evidence type="ECO:0000256" key="7">
    <source>
        <dbReference type="ARBA" id="ARBA00023065"/>
    </source>
</evidence>
<evidence type="ECO:0000256" key="4">
    <source>
        <dbReference type="ARBA" id="ARBA00022547"/>
    </source>
</evidence>
<keyword evidence="6 10" id="KW-0999">Mitochondrion inner membrane</keyword>
<keyword evidence="7 10" id="KW-0406">Ion transport</keyword>
<keyword evidence="11" id="KW-0175">Coiled coil</keyword>
<evidence type="ECO:0000256" key="12">
    <source>
        <dbReference type="SAM" id="MobiDB-lite"/>
    </source>
</evidence>
<comment type="subcellular location">
    <subcellularLocation>
        <location evidence="1 10">Mitochondrion inner membrane</location>
    </subcellularLocation>
</comment>
<keyword evidence="5 10" id="KW-0375">Hydrogen ion transport</keyword>
<evidence type="ECO:0000256" key="1">
    <source>
        <dbReference type="ARBA" id="ARBA00004273"/>
    </source>
</evidence>
<keyword evidence="9 10" id="KW-0472">Membrane</keyword>
<keyword evidence="8 10" id="KW-0496">Mitochondrion</keyword>
<keyword evidence="3 10" id="KW-0813">Transport</keyword>